<evidence type="ECO:0000256" key="2">
    <source>
        <dbReference type="ARBA" id="ARBA00022679"/>
    </source>
</evidence>
<dbReference type="GO" id="GO:0005524">
    <property type="term" value="F:ATP binding"/>
    <property type="evidence" value="ECO:0007669"/>
    <property type="project" value="UniProtKB-KW"/>
</dbReference>
<protein>
    <submittedName>
        <fullName evidence="7">Ste ste7 mek1 protein kinase</fullName>
    </submittedName>
</protein>
<sequence>MSPERIMGSPYSVKSDVWSLGISLMELALARFPFPPDGNALSIFELLQHIVNEPVPSFPPNKFPDVLTDFVDKCLVKDVKLRATPSDLMKHDYLVNAAAAKVDLVKWACNVSSPPERIDLSQLQSSSNATSRS</sequence>
<evidence type="ECO:0000256" key="5">
    <source>
        <dbReference type="ARBA" id="ARBA00022840"/>
    </source>
</evidence>
<dbReference type="PANTHER" id="PTHR47448">
    <property type="entry name" value="DUAL SPECIFICITY MITOGEN-ACTIVATED PROTEIN KINASE KINASE DSOR1-LIKE PROTEIN"/>
    <property type="match status" value="1"/>
</dbReference>
<evidence type="ECO:0000256" key="3">
    <source>
        <dbReference type="ARBA" id="ARBA00022741"/>
    </source>
</evidence>
<keyword evidence="3" id="KW-0547">Nucleotide-binding</keyword>
<keyword evidence="2" id="KW-0808">Transferase</keyword>
<comment type="caution">
    <text evidence="7">The sequence shown here is derived from an EMBL/GenBank/DDBJ whole genome shotgun (WGS) entry which is preliminary data.</text>
</comment>
<dbReference type="EMBL" id="CBTN010000021">
    <property type="protein sequence ID" value="CDH54123.1"/>
    <property type="molecule type" value="Genomic_DNA"/>
</dbReference>
<dbReference type="OrthoDB" id="10252354at2759"/>
<evidence type="ECO:0000256" key="4">
    <source>
        <dbReference type="ARBA" id="ARBA00022777"/>
    </source>
</evidence>
<dbReference type="GO" id="GO:0004674">
    <property type="term" value="F:protein serine/threonine kinase activity"/>
    <property type="evidence" value="ECO:0007669"/>
    <property type="project" value="UniProtKB-KW"/>
</dbReference>
<name>A0A068RVD7_9FUNG</name>
<organism evidence="7 8">
    <name type="scientific">Lichtheimia corymbifera JMRC:FSU:9682</name>
    <dbReference type="NCBI Taxonomy" id="1263082"/>
    <lineage>
        <taxon>Eukaryota</taxon>
        <taxon>Fungi</taxon>
        <taxon>Fungi incertae sedis</taxon>
        <taxon>Mucoromycota</taxon>
        <taxon>Mucoromycotina</taxon>
        <taxon>Mucoromycetes</taxon>
        <taxon>Mucorales</taxon>
        <taxon>Lichtheimiaceae</taxon>
        <taxon>Lichtheimia</taxon>
    </lineage>
</organism>
<dbReference type="InterPro" id="IPR000719">
    <property type="entry name" value="Prot_kinase_dom"/>
</dbReference>
<gene>
    <name evidence="7" type="ORF">LCOR_05403.1</name>
</gene>
<feature type="domain" description="Protein kinase" evidence="6">
    <location>
        <begin position="1"/>
        <end position="94"/>
    </location>
</feature>
<dbReference type="GO" id="GO:0007165">
    <property type="term" value="P:signal transduction"/>
    <property type="evidence" value="ECO:0007669"/>
    <property type="project" value="UniProtKB-ARBA"/>
</dbReference>
<evidence type="ECO:0000256" key="1">
    <source>
        <dbReference type="ARBA" id="ARBA00022527"/>
    </source>
</evidence>
<dbReference type="InterPro" id="IPR011009">
    <property type="entry name" value="Kinase-like_dom_sf"/>
</dbReference>
<evidence type="ECO:0000259" key="6">
    <source>
        <dbReference type="PROSITE" id="PS50011"/>
    </source>
</evidence>
<dbReference type="GO" id="GO:0004712">
    <property type="term" value="F:protein serine/threonine/tyrosine kinase activity"/>
    <property type="evidence" value="ECO:0007669"/>
    <property type="project" value="UniProtKB-ARBA"/>
</dbReference>
<keyword evidence="5" id="KW-0067">ATP-binding</keyword>
<accession>A0A068RVD7</accession>
<dbReference type="Gene3D" id="1.10.510.10">
    <property type="entry name" value="Transferase(Phosphotransferase) domain 1"/>
    <property type="match status" value="1"/>
</dbReference>
<keyword evidence="8" id="KW-1185">Reference proteome</keyword>
<keyword evidence="1" id="KW-0723">Serine/threonine-protein kinase</keyword>
<keyword evidence="4 7" id="KW-0418">Kinase</keyword>
<dbReference type="Pfam" id="PF00069">
    <property type="entry name" value="Pkinase"/>
    <property type="match status" value="1"/>
</dbReference>
<dbReference type="PROSITE" id="PS50011">
    <property type="entry name" value="PROTEIN_KINASE_DOM"/>
    <property type="match status" value="1"/>
</dbReference>
<proteinExistence type="predicted"/>
<dbReference type="VEuPathDB" id="FungiDB:LCOR_05403.1"/>
<dbReference type="AlphaFoldDB" id="A0A068RVD7"/>
<evidence type="ECO:0000313" key="7">
    <source>
        <dbReference type="EMBL" id="CDH54123.1"/>
    </source>
</evidence>
<reference evidence="7" key="1">
    <citation type="submission" date="2013-08" db="EMBL/GenBank/DDBJ databases">
        <title>Gene expansion shapes genome architecture in the human pathogen Lichtheimia corymbifera: an evolutionary genomics analysis in the ancient terrestrial Mucorales (Mucoromycotina).</title>
        <authorList>
            <person name="Schwartze V.U."/>
            <person name="Winter S."/>
            <person name="Shelest E."/>
            <person name="Marcet-Houben M."/>
            <person name="Horn F."/>
            <person name="Wehner S."/>
            <person name="Hoffmann K."/>
            <person name="Riege K."/>
            <person name="Sammeth M."/>
            <person name="Nowrousian M."/>
            <person name="Valiante V."/>
            <person name="Linde J."/>
            <person name="Jacobsen I.D."/>
            <person name="Marz M."/>
            <person name="Brakhage A.A."/>
            <person name="Gabaldon T."/>
            <person name="Bocker S."/>
            <person name="Voigt K."/>
        </authorList>
    </citation>
    <scope>NUCLEOTIDE SEQUENCE [LARGE SCALE GENOMIC DNA]</scope>
    <source>
        <strain evidence="7">FSU 9682</strain>
    </source>
</reference>
<dbReference type="SUPFAM" id="SSF56112">
    <property type="entry name" value="Protein kinase-like (PK-like)"/>
    <property type="match status" value="1"/>
</dbReference>
<dbReference type="Proteomes" id="UP000027586">
    <property type="component" value="Unassembled WGS sequence"/>
</dbReference>
<dbReference type="PANTHER" id="PTHR47448:SF1">
    <property type="entry name" value="SERINE_THREONINE-PROTEIN KINASE STE7 HOMOLOG"/>
    <property type="match status" value="1"/>
</dbReference>
<evidence type="ECO:0000313" key="8">
    <source>
        <dbReference type="Proteomes" id="UP000027586"/>
    </source>
</evidence>
<dbReference type="InterPro" id="IPR050915">
    <property type="entry name" value="MAP_kinase_kinase"/>
</dbReference>
<dbReference type="STRING" id="1263082.A0A068RVD7"/>